<gene>
    <name evidence="1" type="ORF">COLO4_14263</name>
</gene>
<sequence length="92" mass="10547">MNGGDAIDAFSHNLIIDDFMQRDKKPAIAHQMYVQSSSVPSKLQRVKLPILRLSNPSVIIIRSMIGITTISRKYPKKPYVCNAEPLRSYFYY</sequence>
<name>A0A1R3JSZ6_9ROSI</name>
<protein>
    <submittedName>
        <fullName evidence="1">Uncharacterized protein</fullName>
    </submittedName>
</protein>
<proteinExistence type="predicted"/>
<dbReference type="Proteomes" id="UP000187203">
    <property type="component" value="Unassembled WGS sequence"/>
</dbReference>
<evidence type="ECO:0000313" key="2">
    <source>
        <dbReference type="Proteomes" id="UP000187203"/>
    </source>
</evidence>
<organism evidence="1 2">
    <name type="scientific">Corchorus olitorius</name>
    <dbReference type="NCBI Taxonomy" id="93759"/>
    <lineage>
        <taxon>Eukaryota</taxon>
        <taxon>Viridiplantae</taxon>
        <taxon>Streptophyta</taxon>
        <taxon>Embryophyta</taxon>
        <taxon>Tracheophyta</taxon>
        <taxon>Spermatophyta</taxon>
        <taxon>Magnoliopsida</taxon>
        <taxon>eudicotyledons</taxon>
        <taxon>Gunneridae</taxon>
        <taxon>Pentapetalae</taxon>
        <taxon>rosids</taxon>
        <taxon>malvids</taxon>
        <taxon>Malvales</taxon>
        <taxon>Malvaceae</taxon>
        <taxon>Grewioideae</taxon>
        <taxon>Apeibeae</taxon>
        <taxon>Corchorus</taxon>
    </lineage>
</organism>
<accession>A0A1R3JSZ6</accession>
<dbReference type="AlphaFoldDB" id="A0A1R3JSZ6"/>
<keyword evidence="2" id="KW-1185">Reference proteome</keyword>
<evidence type="ECO:0000313" key="1">
    <source>
        <dbReference type="EMBL" id="OMO97910.1"/>
    </source>
</evidence>
<reference evidence="2" key="1">
    <citation type="submission" date="2013-09" db="EMBL/GenBank/DDBJ databases">
        <title>Corchorus olitorius genome sequencing.</title>
        <authorList>
            <person name="Alam M."/>
            <person name="Haque M.S."/>
            <person name="Islam M.S."/>
            <person name="Emdad E.M."/>
            <person name="Islam M.M."/>
            <person name="Ahmed B."/>
            <person name="Halim A."/>
            <person name="Hossen Q.M.M."/>
            <person name="Hossain M.Z."/>
            <person name="Ahmed R."/>
            <person name="Khan M.M."/>
            <person name="Islam R."/>
            <person name="Rashid M.M."/>
            <person name="Khan S.A."/>
            <person name="Rahman M.S."/>
            <person name="Alam M."/>
            <person name="Yahiya A.S."/>
            <person name="Khan M.S."/>
            <person name="Azam M.S."/>
            <person name="Haque T."/>
            <person name="Lashkar M.Z.H."/>
            <person name="Akhand A.I."/>
            <person name="Morshed G."/>
            <person name="Roy S."/>
            <person name="Uddin K.S."/>
            <person name="Rabeya T."/>
            <person name="Hossain A.S."/>
            <person name="Chowdhury A."/>
            <person name="Snigdha A.R."/>
            <person name="Mortoza M.S."/>
            <person name="Matin S.A."/>
            <person name="Hoque S.M.E."/>
            <person name="Islam M.K."/>
            <person name="Roy D.K."/>
            <person name="Haider R."/>
            <person name="Moosa M.M."/>
            <person name="Elias S.M."/>
            <person name="Hasan A.M."/>
            <person name="Jahan S."/>
            <person name="Shafiuddin M."/>
            <person name="Mahmood N."/>
            <person name="Shommy N.S."/>
        </authorList>
    </citation>
    <scope>NUCLEOTIDE SEQUENCE [LARGE SCALE GENOMIC DNA]</scope>
    <source>
        <strain evidence="2">cv. O-4</strain>
    </source>
</reference>
<dbReference type="EMBL" id="AWUE01015403">
    <property type="protein sequence ID" value="OMO97910.1"/>
    <property type="molecule type" value="Genomic_DNA"/>
</dbReference>
<comment type="caution">
    <text evidence="1">The sequence shown here is derived from an EMBL/GenBank/DDBJ whole genome shotgun (WGS) entry which is preliminary data.</text>
</comment>